<name>A0A6A4H3A4_9AGAR</name>
<keyword evidence="6" id="KW-1185">Reference proteome</keyword>
<keyword evidence="2" id="KW-0597">Phosphoprotein</keyword>
<dbReference type="Gene3D" id="3.40.50.12780">
    <property type="entry name" value="N-terminal domain of ligase-like"/>
    <property type="match status" value="1"/>
</dbReference>
<dbReference type="InterPro" id="IPR051414">
    <property type="entry name" value="Adenylate-forming_Reductase"/>
</dbReference>
<evidence type="ECO:0000313" key="6">
    <source>
        <dbReference type="Proteomes" id="UP000799118"/>
    </source>
</evidence>
<dbReference type="Proteomes" id="UP000799118">
    <property type="component" value="Unassembled WGS sequence"/>
</dbReference>
<reference evidence="5" key="1">
    <citation type="journal article" date="2019" name="Environ. Microbiol.">
        <title>Fungal ecological strategies reflected in gene transcription - a case study of two litter decomposers.</title>
        <authorList>
            <person name="Barbi F."/>
            <person name="Kohler A."/>
            <person name="Barry K."/>
            <person name="Baskaran P."/>
            <person name="Daum C."/>
            <person name="Fauchery L."/>
            <person name="Ihrmark K."/>
            <person name="Kuo A."/>
            <person name="LaButti K."/>
            <person name="Lipzen A."/>
            <person name="Morin E."/>
            <person name="Grigoriev I.V."/>
            <person name="Henrissat B."/>
            <person name="Lindahl B."/>
            <person name="Martin F."/>
        </authorList>
    </citation>
    <scope>NUCLEOTIDE SEQUENCE</scope>
    <source>
        <strain evidence="5">JB14</strain>
    </source>
</reference>
<dbReference type="PROSITE" id="PS00455">
    <property type="entry name" value="AMP_BINDING"/>
    <property type="match status" value="1"/>
</dbReference>
<dbReference type="SUPFAM" id="SSF56801">
    <property type="entry name" value="Acetyl-CoA synthetase-like"/>
    <property type="match status" value="1"/>
</dbReference>
<sequence>MTLLKPSVDEHTTIPQVIKFHYEHNPNELVYVYASDGKDGLTEIKYLEFIRACHRAAHLVRPCRSGPDREVVGIIALVDTIVYASVTVGLMEAGLIPFPISPRNTPAATGAHRILGTQSTLQELFQNIKSELATETPGEPSYDLTFEEIPGLNELFPKLGAEIENDSFEMYPPASSYPALDAIVGILHSSGSTGLPKPISLNYHFIKNWASSAITHQFGDCRIASMSVPSFHAMGFWIQIIAPLYAGNTIATYPAVVNKPHMSPVQATPDNVIEHLRRTRSSACLAIPAMIQIWAHSPSLRLLITGGGPLAPATGDFLIANSVNLRVGYGGTEFGCPALSNLENSPEDWAWHRFSDSPHIRWNPQGDGTFELQLLNTDSYCVVVENLPDVSGYATSDLFKPHPTKPGLWFIIGRMDDVIIHSSGEKTVPQPFEECVIKSPLITGVVMFGRQRDQPGVLLEPSSGNEVDINDQAQVSGFRNKIWPIIEEANRLVPAFSRIYKEMILIASSTKPLPRTPKGTVMRKAAYKEYEKEIDQIYEAVESNASASSGPLTWDLSAVQQWLTAEVKDLCYNSVDLSDDIFDHGFDSLCATVLRLRMIGALRGSGNPSLQAASRLITQNTVYNYPTIERLSEFIVGLVQNPNNQNGVGNGHEAAIENMISSYSSGLDVPITSKADTPATETVALLTGSTGNLGAQMLASLLSNESVALVYTLNRPSSQMSIMQRHQERFKDKELDVTLLSSDKLVLLEGDSWEPQLGLMDDVYNRLQDSLTLIVHNAWRLDFNLSLSSFEPHVHGTRNLIDLARSSRYASSLRFLFTSSIGSAQSWNSKSLGPYPEEVVSDPQYAVGSGYGESKYISERILAKSGLNSSSFRIGQITGGRLNPAWAMSDWLPMIIKSSLTLGMLPDASGVSVNSTIERNMLANSTSEVVSWAPIDALAEAILDVGFVKEKPSFAINLVHPRPVSWSSVMGAMQKSLISAKHLSTDALPMPAAKIIEFVRAMARASDETVEDSEALGGTVLKIVNIQRISRRMQELDPIGHCEAKLWVDYWVRHGL</sequence>
<dbReference type="AlphaFoldDB" id="A0A6A4H3A4"/>
<dbReference type="InterPro" id="IPR042099">
    <property type="entry name" value="ANL_N_sf"/>
</dbReference>
<organism evidence="5 6">
    <name type="scientific">Gymnopus androsaceus JB14</name>
    <dbReference type="NCBI Taxonomy" id="1447944"/>
    <lineage>
        <taxon>Eukaryota</taxon>
        <taxon>Fungi</taxon>
        <taxon>Dikarya</taxon>
        <taxon>Basidiomycota</taxon>
        <taxon>Agaricomycotina</taxon>
        <taxon>Agaricomycetes</taxon>
        <taxon>Agaricomycetidae</taxon>
        <taxon>Agaricales</taxon>
        <taxon>Marasmiineae</taxon>
        <taxon>Omphalotaceae</taxon>
        <taxon>Gymnopus</taxon>
    </lineage>
</organism>
<dbReference type="Gene3D" id="3.40.50.720">
    <property type="entry name" value="NAD(P)-binding Rossmann-like Domain"/>
    <property type="match status" value="1"/>
</dbReference>
<dbReference type="InterPro" id="IPR000873">
    <property type="entry name" value="AMP-dep_synth/lig_dom"/>
</dbReference>
<dbReference type="SUPFAM" id="SSF51735">
    <property type="entry name" value="NAD(P)-binding Rossmann-fold domains"/>
    <property type="match status" value="1"/>
</dbReference>
<dbReference type="PANTHER" id="PTHR43439:SF2">
    <property type="entry name" value="ENZYME, PUTATIVE (JCVI)-RELATED"/>
    <property type="match status" value="1"/>
</dbReference>
<dbReference type="InterPro" id="IPR013120">
    <property type="entry name" value="FAR_NAD-bd"/>
</dbReference>
<dbReference type="Pfam" id="PF00501">
    <property type="entry name" value="AMP-binding"/>
    <property type="match status" value="1"/>
</dbReference>
<dbReference type="Pfam" id="PF23562">
    <property type="entry name" value="AMP-binding_C_3"/>
    <property type="match status" value="1"/>
</dbReference>
<evidence type="ECO:0000256" key="2">
    <source>
        <dbReference type="ARBA" id="ARBA00022553"/>
    </source>
</evidence>
<feature type="domain" description="AMP-dependent synthetase/ligase" evidence="3">
    <location>
        <begin position="24"/>
        <end position="348"/>
    </location>
</feature>
<dbReference type="EMBL" id="ML769601">
    <property type="protein sequence ID" value="KAE9392236.1"/>
    <property type="molecule type" value="Genomic_DNA"/>
</dbReference>
<evidence type="ECO:0000256" key="1">
    <source>
        <dbReference type="ARBA" id="ARBA00022450"/>
    </source>
</evidence>
<feature type="domain" description="Thioester reductase (TE)" evidence="4">
    <location>
        <begin position="686"/>
        <end position="911"/>
    </location>
</feature>
<accession>A0A6A4H3A4</accession>
<gene>
    <name evidence="5" type="ORF">BT96DRAFT_959391</name>
</gene>
<dbReference type="PANTHER" id="PTHR43439">
    <property type="entry name" value="PHENYLACETATE-COENZYME A LIGASE"/>
    <property type="match status" value="1"/>
</dbReference>
<protein>
    <submittedName>
        <fullName evidence="5">Aminoadipate reductase</fullName>
    </submittedName>
</protein>
<dbReference type="InterPro" id="IPR036291">
    <property type="entry name" value="NAD(P)-bd_dom_sf"/>
</dbReference>
<keyword evidence="1" id="KW-0596">Phosphopantetheine</keyword>
<dbReference type="Pfam" id="PF07993">
    <property type="entry name" value="NAD_binding_4"/>
    <property type="match status" value="1"/>
</dbReference>
<evidence type="ECO:0000259" key="3">
    <source>
        <dbReference type="Pfam" id="PF00501"/>
    </source>
</evidence>
<evidence type="ECO:0000313" key="5">
    <source>
        <dbReference type="EMBL" id="KAE9392236.1"/>
    </source>
</evidence>
<proteinExistence type="predicted"/>
<dbReference type="InterPro" id="IPR020845">
    <property type="entry name" value="AMP-binding_CS"/>
</dbReference>
<dbReference type="OrthoDB" id="429813at2759"/>
<evidence type="ECO:0000259" key="4">
    <source>
        <dbReference type="Pfam" id="PF07993"/>
    </source>
</evidence>